<dbReference type="Proteomes" id="UP001633002">
    <property type="component" value="Unassembled WGS sequence"/>
</dbReference>
<comment type="caution">
    <text evidence="2">The sequence shown here is derived from an EMBL/GenBank/DDBJ whole genome shotgun (WGS) entry which is preliminary data.</text>
</comment>
<evidence type="ECO:0000313" key="2">
    <source>
        <dbReference type="EMBL" id="KAL3680011.1"/>
    </source>
</evidence>
<reference evidence="2 3" key="1">
    <citation type="submission" date="2024-09" db="EMBL/GenBank/DDBJ databases">
        <title>Chromosome-scale assembly of Riccia sorocarpa.</title>
        <authorList>
            <person name="Paukszto L."/>
        </authorList>
    </citation>
    <scope>NUCLEOTIDE SEQUENCE [LARGE SCALE GENOMIC DNA]</scope>
    <source>
        <strain evidence="2">LP-2024</strain>
        <tissue evidence="2">Aerial parts of the thallus</tissue>
    </source>
</reference>
<name>A0ABD3GN42_9MARC</name>
<evidence type="ECO:0000256" key="1">
    <source>
        <dbReference type="SAM" id="MobiDB-lite"/>
    </source>
</evidence>
<feature type="region of interest" description="Disordered" evidence="1">
    <location>
        <begin position="441"/>
        <end position="490"/>
    </location>
</feature>
<proteinExistence type="predicted"/>
<keyword evidence="3" id="KW-1185">Reference proteome</keyword>
<dbReference type="EMBL" id="JBJQOH010000007">
    <property type="protein sequence ID" value="KAL3680011.1"/>
    <property type="molecule type" value="Genomic_DNA"/>
</dbReference>
<organism evidence="2 3">
    <name type="scientific">Riccia sorocarpa</name>
    <dbReference type="NCBI Taxonomy" id="122646"/>
    <lineage>
        <taxon>Eukaryota</taxon>
        <taxon>Viridiplantae</taxon>
        <taxon>Streptophyta</taxon>
        <taxon>Embryophyta</taxon>
        <taxon>Marchantiophyta</taxon>
        <taxon>Marchantiopsida</taxon>
        <taxon>Marchantiidae</taxon>
        <taxon>Marchantiales</taxon>
        <taxon>Ricciaceae</taxon>
        <taxon>Riccia</taxon>
    </lineage>
</organism>
<sequence length="490" mass="54950">MQALIRGDEDVEKASMLMAEPTVRLVAQNPVVMVNESSEASILPEDKMSKTREQFLQEQLGETITPAGPPEDTPLTELAGLVEETEKDELVAGADNGIKEKLSIPVVEDMEAVITLPDTPRTDNVKVIPEQTNVPDLMVILRNPEAVSVPTDHPEGSQRIIGEEINPGERVEVGIHYTGGVQELQPTRPGVTMYREKLSELLKGKAIAEPESVSLRALNAGFKDSLRPWDVFASSATEPTLHTNELIRGNVAAEPAELQTEHTRKLRHEIKELKEAHEGRITEAAEKNNLPTLGEFSTVQFPPAAFEQISYMRAMENRGYLEWLKLNSRPRAAEAMNSLLLEHRERWLQLTQFAQRYMDELAECQNKLNTQFSHHMELGMILQNAYELLAKADPEGKLVPEFHDRIVQGQAQLDKDQEHWFRSNWVDTTPECWPEQLARSRLRPEGFTTPRTGAVTPDPTAVGPSSREGTVAPREDAYRTEDMSPPPDRT</sequence>
<evidence type="ECO:0000313" key="3">
    <source>
        <dbReference type="Proteomes" id="UP001633002"/>
    </source>
</evidence>
<accession>A0ABD3GN42</accession>
<gene>
    <name evidence="2" type="ORF">R1sor_022967</name>
</gene>
<protein>
    <submittedName>
        <fullName evidence="2">Uncharacterized protein</fullName>
    </submittedName>
</protein>
<feature type="compositionally biased region" description="Basic and acidic residues" evidence="1">
    <location>
        <begin position="473"/>
        <end position="490"/>
    </location>
</feature>
<dbReference type="AlphaFoldDB" id="A0ABD3GN42"/>